<dbReference type="PANTHER" id="PTHR11071:SF561">
    <property type="entry name" value="PEPTIDYL-PROLYL CIS-TRANS ISOMERASE D-RELATED"/>
    <property type="match status" value="1"/>
</dbReference>
<dbReference type="GO" id="GO:0016018">
    <property type="term" value="F:cyclosporin A binding"/>
    <property type="evidence" value="ECO:0007669"/>
    <property type="project" value="TreeGrafter"/>
</dbReference>
<comment type="similarity">
    <text evidence="3">Belongs to the cyclophilin-type PPIase family.</text>
</comment>
<sequence length="151" mass="16089">MRRNRVCDPNLDIEALLSRNVLHFVPLGGCTIFCGDSAASGVAGAASWLTLTMPNPTVFFDITIGGSPVGRVTFELAANVVPDTAENFRCLCTGERGVGKSGKALHFKGSSFHRIIPKFMCQGGDFTNGKIDCRSALLRQTRPLSQATGLA</sequence>
<dbReference type="Gene3D" id="2.40.100.10">
    <property type="entry name" value="Cyclophilin-like"/>
    <property type="match status" value="1"/>
</dbReference>
<feature type="non-terminal residue" evidence="5">
    <location>
        <position position="151"/>
    </location>
</feature>
<dbReference type="PROSITE" id="PS00170">
    <property type="entry name" value="CSA_PPIASE_1"/>
    <property type="match status" value="1"/>
</dbReference>
<evidence type="ECO:0000259" key="4">
    <source>
        <dbReference type="PROSITE" id="PS50072"/>
    </source>
</evidence>
<dbReference type="Proteomes" id="UP000574390">
    <property type="component" value="Unassembled WGS sequence"/>
</dbReference>
<dbReference type="PROSITE" id="PS50072">
    <property type="entry name" value="CSA_PPIASE_2"/>
    <property type="match status" value="1"/>
</dbReference>
<comment type="function">
    <text evidence="3">PPIases accelerate the folding of proteins. It catalyzes the cis-trans isomerization of proline imidic peptide bonds in oligopeptides.</text>
</comment>
<gene>
    <name evidence="5" type="ORF">FOZ62_029793</name>
</gene>
<evidence type="ECO:0000313" key="5">
    <source>
        <dbReference type="EMBL" id="KAF4737894.1"/>
    </source>
</evidence>
<evidence type="ECO:0000256" key="3">
    <source>
        <dbReference type="RuleBase" id="RU363019"/>
    </source>
</evidence>
<dbReference type="PRINTS" id="PR00153">
    <property type="entry name" value="CSAPPISMRASE"/>
</dbReference>
<dbReference type="SUPFAM" id="SSF50891">
    <property type="entry name" value="Cyclophilin-like"/>
    <property type="match status" value="1"/>
</dbReference>
<keyword evidence="1 3" id="KW-0697">Rotamase</keyword>
<dbReference type="GO" id="GO:0006457">
    <property type="term" value="P:protein folding"/>
    <property type="evidence" value="ECO:0007669"/>
    <property type="project" value="InterPro"/>
</dbReference>
<dbReference type="GO" id="GO:0005737">
    <property type="term" value="C:cytoplasm"/>
    <property type="evidence" value="ECO:0007669"/>
    <property type="project" value="TreeGrafter"/>
</dbReference>
<feature type="domain" description="PPIase cyclophilin-type" evidence="4">
    <location>
        <begin position="59"/>
        <end position="129"/>
    </location>
</feature>
<dbReference type="InterPro" id="IPR020892">
    <property type="entry name" value="Cyclophilin-type_PPIase_CS"/>
</dbReference>
<dbReference type="GO" id="GO:0003755">
    <property type="term" value="F:peptidyl-prolyl cis-trans isomerase activity"/>
    <property type="evidence" value="ECO:0007669"/>
    <property type="project" value="UniProtKB-UniRule"/>
</dbReference>
<accession>A0A7J6SY40</accession>
<dbReference type="PANTHER" id="PTHR11071">
    <property type="entry name" value="PEPTIDYL-PROLYL CIS-TRANS ISOMERASE"/>
    <property type="match status" value="1"/>
</dbReference>
<name>A0A7J6SY40_PEROL</name>
<dbReference type="Pfam" id="PF00160">
    <property type="entry name" value="Pro_isomerase"/>
    <property type="match status" value="1"/>
</dbReference>
<dbReference type="AlphaFoldDB" id="A0A7J6SY40"/>
<comment type="catalytic activity">
    <reaction evidence="3">
        <text>[protein]-peptidylproline (omega=180) = [protein]-peptidylproline (omega=0)</text>
        <dbReference type="Rhea" id="RHEA:16237"/>
        <dbReference type="Rhea" id="RHEA-COMP:10747"/>
        <dbReference type="Rhea" id="RHEA-COMP:10748"/>
        <dbReference type="ChEBI" id="CHEBI:83833"/>
        <dbReference type="ChEBI" id="CHEBI:83834"/>
        <dbReference type="EC" id="5.2.1.8"/>
    </reaction>
</comment>
<keyword evidence="2 3" id="KW-0413">Isomerase</keyword>
<evidence type="ECO:0000256" key="1">
    <source>
        <dbReference type="ARBA" id="ARBA00023110"/>
    </source>
</evidence>
<dbReference type="EC" id="5.2.1.8" evidence="3"/>
<dbReference type="EMBL" id="JABANM010011322">
    <property type="protein sequence ID" value="KAF4737894.1"/>
    <property type="molecule type" value="Genomic_DNA"/>
</dbReference>
<dbReference type="InterPro" id="IPR029000">
    <property type="entry name" value="Cyclophilin-like_dom_sf"/>
</dbReference>
<reference evidence="5 6" key="1">
    <citation type="submission" date="2020-04" db="EMBL/GenBank/DDBJ databases">
        <title>Perkinsus olseni comparative genomics.</title>
        <authorList>
            <person name="Bogema D.R."/>
        </authorList>
    </citation>
    <scope>NUCLEOTIDE SEQUENCE [LARGE SCALE GENOMIC DNA]</scope>
    <source>
        <strain evidence="5">ATCC PRA-205</strain>
    </source>
</reference>
<evidence type="ECO:0000313" key="6">
    <source>
        <dbReference type="Proteomes" id="UP000574390"/>
    </source>
</evidence>
<organism evidence="5 6">
    <name type="scientific">Perkinsus olseni</name>
    <name type="common">Perkinsus atlanticus</name>
    <dbReference type="NCBI Taxonomy" id="32597"/>
    <lineage>
        <taxon>Eukaryota</taxon>
        <taxon>Sar</taxon>
        <taxon>Alveolata</taxon>
        <taxon>Perkinsozoa</taxon>
        <taxon>Perkinsea</taxon>
        <taxon>Perkinsida</taxon>
        <taxon>Perkinsidae</taxon>
        <taxon>Perkinsus</taxon>
    </lineage>
</organism>
<proteinExistence type="inferred from homology"/>
<comment type="caution">
    <text evidence="5">The sequence shown here is derived from an EMBL/GenBank/DDBJ whole genome shotgun (WGS) entry which is preliminary data.</text>
</comment>
<dbReference type="InterPro" id="IPR002130">
    <property type="entry name" value="Cyclophilin-type_PPIase_dom"/>
</dbReference>
<protein>
    <recommendedName>
        <fullName evidence="3">Peptidyl-prolyl cis-trans isomerase</fullName>
        <shortName evidence="3">PPIase</shortName>
        <ecNumber evidence="3">5.2.1.8</ecNumber>
    </recommendedName>
</protein>
<evidence type="ECO:0000256" key="2">
    <source>
        <dbReference type="ARBA" id="ARBA00023235"/>
    </source>
</evidence>